<evidence type="ECO:0000313" key="10">
    <source>
        <dbReference type="Proteomes" id="UP000612282"/>
    </source>
</evidence>
<keyword evidence="6" id="KW-0812">Transmembrane</keyword>
<feature type="compositionally biased region" description="Low complexity" evidence="5">
    <location>
        <begin position="350"/>
        <end position="379"/>
    </location>
</feature>
<dbReference type="RefSeq" id="WP_239145058.1">
    <property type="nucleotide sequence ID" value="NZ_BAAAQE010000088.1"/>
</dbReference>
<feature type="region of interest" description="Disordered" evidence="5">
    <location>
        <begin position="135"/>
        <end position="162"/>
    </location>
</feature>
<keyword evidence="4" id="KW-0572">Peptidoglycan-anchor</keyword>
<feature type="signal peptide" evidence="7">
    <location>
        <begin position="1"/>
        <end position="30"/>
    </location>
</feature>
<evidence type="ECO:0000256" key="7">
    <source>
        <dbReference type="SAM" id="SignalP"/>
    </source>
</evidence>
<proteinExistence type="predicted"/>
<evidence type="ECO:0000259" key="8">
    <source>
        <dbReference type="Pfam" id="PF00746"/>
    </source>
</evidence>
<evidence type="ECO:0000256" key="4">
    <source>
        <dbReference type="ARBA" id="ARBA00023088"/>
    </source>
</evidence>
<feature type="compositionally biased region" description="Basic and acidic residues" evidence="5">
    <location>
        <begin position="135"/>
        <end position="144"/>
    </location>
</feature>
<gene>
    <name evidence="9" type="ORF">Aco03nite_021710</name>
</gene>
<dbReference type="NCBIfam" id="TIGR01167">
    <property type="entry name" value="LPXTG_anchor"/>
    <property type="match status" value="1"/>
</dbReference>
<evidence type="ECO:0000256" key="5">
    <source>
        <dbReference type="SAM" id="MobiDB-lite"/>
    </source>
</evidence>
<keyword evidence="6" id="KW-0472">Membrane</keyword>
<accession>A0ABQ3X5I2</accession>
<dbReference type="InterPro" id="IPR019931">
    <property type="entry name" value="LPXTG_anchor"/>
</dbReference>
<reference evidence="9 10" key="1">
    <citation type="submission" date="2021-01" db="EMBL/GenBank/DDBJ databases">
        <title>Whole genome shotgun sequence of Actinoplanes couchii NBRC 106145.</title>
        <authorList>
            <person name="Komaki H."/>
            <person name="Tamura T."/>
        </authorList>
    </citation>
    <scope>NUCLEOTIDE SEQUENCE [LARGE SCALE GENOMIC DNA]</scope>
    <source>
        <strain evidence="9 10">NBRC 106145</strain>
    </source>
</reference>
<dbReference type="Pfam" id="PF00746">
    <property type="entry name" value="Gram_pos_anchor"/>
    <property type="match status" value="1"/>
</dbReference>
<comment type="caution">
    <text evidence="9">The sequence shown here is derived from an EMBL/GenBank/DDBJ whole genome shotgun (WGS) entry which is preliminary data.</text>
</comment>
<feature type="domain" description="Gram-positive cocci surface proteins LPxTG" evidence="8">
    <location>
        <begin position="390"/>
        <end position="429"/>
    </location>
</feature>
<evidence type="ECO:0000256" key="1">
    <source>
        <dbReference type="ARBA" id="ARBA00022512"/>
    </source>
</evidence>
<feature type="chain" id="PRO_5046769605" description="Gram-positive cocci surface proteins LPxTG domain-containing protein" evidence="7">
    <location>
        <begin position="31"/>
        <end position="432"/>
    </location>
</feature>
<keyword evidence="2" id="KW-0964">Secreted</keyword>
<dbReference type="Proteomes" id="UP000612282">
    <property type="component" value="Unassembled WGS sequence"/>
</dbReference>
<feature type="region of interest" description="Disordered" evidence="5">
    <location>
        <begin position="332"/>
        <end position="393"/>
    </location>
</feature>
<feature type="transmembrane region" description="Helical" evidence="6">
    <location>
        <begin position="401"/>
        <end position="423"/>
    </location>
</feature>
<evidence type="ECO:0000313" key="9">
    <source>
        <dbReference type="EMBL" id="GID53767.1"/>
    </source>
</evidence>
<sequence length="432" mass="44537">MRKTPHVAALATAVLLGLVGLGTVGSPASATPRESASCTPVEKATYKHSFDGPAGTASIELTNGPLCAGSQKFALVSYTTPSAKFSTPQFVLDKSINEFTPASGRKLDFKVEVPECFTQVDFVFDDKIIDPLTDTSDRYNDRKVGSRGAPGNRSTPAPGQPKEAFYNGGSGTCKAEPVVEALPECDGDVILKLINRSTFSQTFEITGDNGFTKTATVAVRQEPATVVVPAADAKNLLVKSRGAELYKGGWTKPENCEVPEVGLPTGGASSDCDGLDFAVKNPENGKDVTVTFTPNNGAPRSVTAAPGETKTVTFPGTKGLVVAVTGDAPALNGEVSWTAPENCGTKEEPSTPASTPPATATAEASPSPSAPADEATPSETVSTTPVAGSDKDDSLPLTGSAAASIAAGAFLLLVVGGVFFFLARRRKVNFTA</sequence>
<evidence type="ECO:0000256" key="2">
    <source>
        <dbReference type="ARBA" id="ARBA00022525"/>
    </source>
</evidence>
<name>A0ABQ3X5I2_9ACTN</name>
<dbReference type="EMBL" id="BOMG01000033">
    <property type="protein sequence ID" value="GID53767.1"/>
    <property type="molecule type" value="Genomic_DNA"/>
</dbReference>
<keyword evidence="6" id="KW-1133">Transmembrane helix</keyword>
<organism evidence="9 10">
    <name type="scientific">Actinoplanes couchii</name>
    <dbReference type="NCBI Taxonomy" id="403638"/>
    <lineage>
        <taxon>Bacteria</taxon>
        <taxon>Bacillati</taxon>
        <taxon>Actinomycetota</taxon>
        <taxon>Actinomycetes</taxon>
        <taxon>Micromonosporales</taxon>
        <taxon>Micromonosporaceae</taxon>
        <taxon>Actinoplanes</taxon>
    </lineage>
</organism>
<evidence type="ECO:0000256" key="3">
    <source>
        <dbReference type="ARBA" id="ARBA00022729"/>
    </source>
</evidence>
<keyword evidence="1" id="KW-0134">Cell wall</keyword>
<protein>
    <recommendedName>
        <fullName evidence="8">Gram-positive cocci surface proteins LPxTG domain-containing protein</fullName>
    </recommendedName>
</protein>
<evidence type="ECO:0000256" key="6">
    <source>
        <dbReference type="SAM" id="Phobius"/>
    </source>
</evidence>
<keyword evidence="3 7" id="KW-0732">Signal</keyword>
<keyword evidence="10" id="KW-1185">Reference proteome</keyword>